<protein>
    <submittedName>
        <fullName evidence="2">Thioredoxin</fullName>
    </submittedName>
</protein>
<reference evidence="2" key="1">
    <citation type="submission" date="2023-10" db="EMBL/GenBank/DDBJ databases">
        <title>Characterization and whole genome sequencing of a novel strain of Bergeyella porcorum QD2021 isolated from pig.</title>
        <authorList>
            <person name="Liu G."/>
            <person name="Chen C."/>
            <person name="Han X."/>
        </authorList>
    </citation>
    <scope>NUCLEOTIDE SEQUENCE</scope>
    <source>
        <strain evidence="2">QD2021</strain>
    </source>
</reference>
<dbReference type="InterPro" id="IPR012336">
    <property type="entry name" value="Thioredoxin-like_fold"/>
</dbReference>
<organism evidence="2 3">
    <name type="scientific">Bergeyella porcorum</name>
    <dbReference type="NCBI Taxonomy" id="1735111"/>
    <lineage>
        <taxon>Bacteria</taxon>
        <taxon>Pseudomonadati</taxon>
        <taxon>Bacteroidota</taxon>
        <taxon>Flavobacteriia</taxon>
        <taxon>Flavobacteriales</taxon>
        <taxon>Weeksellaceae</taxon>
        <taxon>Bergeyella</taxon>
    </lineage>
</organism>
<name>A0AAU0F288_9FLAO</name>
<gene>
    <name evidence="2" type="ORF">BPO_0793</name>
</gene>
<accession>A0AAU0F288</accession>
<dbReference type="GO" id="GO:0015035">
    <property type="term" value="F:protein-disulfide reductase activity"/>
    <property type="evidence" value="ECO:0007669"/>
    <property type="project" value="TreeGrafter"/>
</dbReference>
<feature type="domain" description="Thioredoxin-like fold" evidence="1">
    <location>
        <begin position="34"/>
        <end position="144"/>
    </location>
</feature>
<dbReference type="Proteomes" id="UP001432059">
    <property type="component" value="Chromosome"/>
</dbReference>
<dbReference type="AlphaFoldDB" id="A0AAU0F288"/>
<dbReference type="Pfam" id="PF13098">
    <property type="entry name" value="Thioredoxin_2"/>
    <property type="match status" value="1"/>
</dbReference>
<sequence>MRFLGLIVFFTVFSFAFGQVKWMTMEQALEAQKTQPKKILINFVTQWCQACKTMENNTFSHPEIAQYLNTHYYAVKFDTESQQKVNLYGKTFTNTSAEKKNHLHDFAKFMNVNATPSLVFLDENSAPITILQGMLTAKELEPYLPFFIHNDYKKITTRKDWDSYQKKFKSKIKD</sequence>
<evidence type="ECO:0000313" key="2">
    <source>
        <dbReference type="EMBL" id="WOC51440.1"/>
    </source>
</evidence>
<dbReference type="RefSeq" id="WP_327985070.1">
    <property type="nucleotide sequence ID" value="NZ_CP136426.1"/>
</dbReference>
<dbReference type="PANTHER" id="PTHR32234:SF0">
    <property type="entry name" value="THIOL:DISULFIDE INTERCHANGE PROTEIN DSBD"/>
    <property type="match status" value="1"/>
</dbReference>
<dbReference type="KEGG" id="bpor:BPO_0793"/>
<evidence type="ECO:0000313" key="3">
    <source>
        <dbReference type="Proteomes" id="UP001432059"/>
    </source>
</evidence>
<dbReference type="SUPFAM" id="SSF52833">
    <property type="entry name" value="Thioredoxin-like"/>
    <property type="match status" value="1"/>
</dbReference>
<dbReference type="PANTHER" id="PTHR32234">
    <property type="entry name" value="THIOL:DISULFIDE INTERCHANGE PROTEIN DSBD"/>
    <property type="match status" value="1"/>
</dbReference>
<evidence type="ECO:0000259" key="1">
    <source>
        <dbReference type="Pfam" id="PF13098"/>
    </source>
</evidence>
<dbReference type="EMBL" id="CP136426">
    <property type="protein sequence ID" value="WOC51440.1"/>
    <property type="molecule type" value="Genomic_DNA"/>
</dbReference>
<dbReference type="Gene3D" id="3.40.30.10">
    <property type="entry name" value="Glutaredoxin"/>
    <property type="match status" value="1"/>
</dbReference>
<proteinExistence type="predicted"/>
<dbReference type="InterPro" id="IPR036249">
    <property type="entry name" value="Thioredoxin-like_sf"/>
</dbReference>
<dbReference type="GO" id="GO:0045454">
    <property type="term" value="P:cell redox homeostasis"/>
    <property type="evidence" value="ECO:0007669"/>
    <property type="project" value="TreeGrafter"/>
</dbReference>
<keyword evidence="3" id="KW-1185">Reference proteome</keyword>